<protein>
    <recommendedName>
        <fullName evidence="1">SCP2 domain-containing protein</fullName>
    </recommendedName>
</protein>
<evidence type="ECO:0000313" key="2">
    <source>
        <dbReference type="EMBL" id="SVA00897.1"/>
    </source>
</evidence>
<dbReference type="Pfam" id="PF02036">
    <property type="entry name" value="SCP2"/>
    <property type="match status" value="1"/>
</dbReference>
<feature type="domain" description="SCP2" evidence="1">
    <location>
        <begin position="17"/>
        <end position="105"/>
    </location>
</feature>
<organism evidence="2">
    <name type="scientific">marine metagenome</name>
    <dbReference type="NCBI Taxonomy" id="408172"/>
    <lineage>
        <taxon>unclassified sequences</taxon>
        <taxon>metagenomes</taxon>
        <taxon>ecological metagenomes</taxon>
    </lineage>
</organism>
<evidence type="ECO:0000259" key="1">
    <source>
        <dbReference type="Pfam" id="PF02036"/>
    </source>
</evidence>
<proteinExistence type="predicted"/>
<gene>
    <name evidence="2" type="ORF">METZ01_LOCUS53751</name>
</gene>
<accession>A0A381SEZ9</accession>
<dbReference type="EMBL" id="UINC01002848">
    <property type="protein sequence ID" value="SVA00897.1"/>
    <property type="molecule type" value="Genomic_DNA"/>
</dbReference>
<reference evidence="2" key="1">
    <citation type="submission" date="2018-05" db="EMBL/GenBank/DDBJ databases">
        <authorList>
            <person name="Lanie J.A."/>
            <person name="Ng W.-L."/>
            <person name="Kazmierczak K.M."/>
            <person name="Andrzejewski T.M."/>
            <person name="Davidsen T.M."/>
            <person name="Wayne K.J."/>
            <person name="Tettelin H."/>
            <person name="Glass J.I."/>
            <person name="Rusch D."/>
            <person name="Podicherti R."/>
            <person name="Tsui H.-C.T."/>
            <person name="Winkler M.E."/>
        </authorList>
    </citation>
    <scope>NUCLEOTIDE SEQUENCE</scope>
</reference>
<name>A0A381SEZ9_9ZZZZ</name>
<dbReference type="Gene3D" id="3.30.1050.10">
    <property type="entry name" value="SCP2 sterol-binding domain"/>
    <property type="match status" value="1"/>
</dbReference>
<dbReference type="SUPFAM" id="SSF55718">
    <property type="entry name" value="SCP-like"/>
    <property type="match status" value="1"/>
</dbReference>
<dbReference type="InterPro" id="IPR003033">
    <property type="entry name" value="SCP2_sterol-bd_dom"/>
</dbReference>
<sequence>MASFDELKAQMEGSFVAEGATGLEASIQINIEGLTNFFIDINDGNLNVEEGDHSDPKLTLTFDSYETMESVFSGDQAAAMQAFMTGKVKFDGDMTLGQKLGSVFKAPE</sequence>
<dbReference type="InterPro" id="IPR036527">
    <property type="entry name" value="SCP2_sterol-bd_dom_sf"/>
</dbReference>
<dbReference type="AlphaFoldDB" id="A0A381SEZ9"/>